<gene>
    <name evidence="1" type="ORF">F2Q69_00038432</name>
</gene>
<dbReference type="Proteomes" id="UP000712600">
    <property type="component" value="Unassembled WGS sequence"/>
</dbReference>
<proteinExistence type="predicted"/>
<organism evidence="1 2">
    <name type="scientific">Brassica cretica</name>
    <name type="common">Mustard</name>
    <dbReference type="NCBI Taxonomy" id="69181"/>
    <lineage>
        <taxon>Eukaryota</taxon>
        <taxon>Viridiplantae</taxon>
        <taxon>Streptophyta</taxon>
        <taxon>Embryophyta</taxon>
        <taxon>Tracheophyta</taxon>
        <taxon>Spermatophyta</taxon>
        <taxon>Magnoliopsida</taxon>
        <taxon>eudicotyledons</taxon>
        <taxon>Gunneridae</taxon>
        <taxon>Pentapetalae</taxon>
        <taxon>rosids</taxon>
        <taxon>malvids</taxon>
        <taxon>Brassicales</taxon>
        <taxon>Brassicaceae</taxon>
        <taxon>Brassiceae</taxon>
        <taxon>Brassica</taxon>
    </lineage>
</organism>
<evidence type="ECO:0000313" key="2">
    <source>
        <dbReference type="Proteomes" id="UP000712600"/>
    </source>
</evidence>
<dbReference type="AlphaFoldDB" id="A0A8S9SEE8"/>
<evidence type="ECO:0000313" key="1">
    <source>
        <dbReference type="EMBL" id="KAF3598440.1"/>
    </source>
</evidence>
<name>A0A8S9SEE8_BRACR</name>
<reference evidence="1" key="1">
    <citation type="submission" date="2019-12" db="EMBL/GenBank/DDBJ databases">
        <title>Genome sequencing and annotation of Brassica cretica.</title>
        <authorList>
            <person name="Studholme D.J."/>
            <person name="Sarris P."/>
        </authorList>
    </citation>
    <scope>NUCLEOTIDE SEQUENCE</scope>
    <source>
        <strain evidence="1">PFS-109/04</strain>
        <tissue evidence="1">Leaf</tissue>
    </source>
</reference>
<accession>A0A8S9SEE8</accession>
<dbReference type="EMBL" id="QGKX02000004">
    <property type="protein sequence ID" value="KAF3598440.1"/>
    <property type="molecule type" value="Genomic_DNA"/>
</dbReference>
<protein>
    <submittedName>
        <fullName evidence="1">Uncharacterized protein</fullName>
    </submittedName>
</protein>
<comment type="caution">
    <text evidence="1">The sequence shown here is derived from an EMBL/GenBank/DDBJ whole genome shotgun (WGS) entry which is preliminary data.</text>
</comment>
<sequence>MDESTLASDIEYDDLQLVKYEWDFLTDTEGDCGRRMPELFFFSFTFFLQFVCPYLRRYLQCCLVRLVVGDWERRGPGLWKFHVDHTRVKYDAVLKENESYNSVIKMVRSKYKLDQLLLLTELVLLTYDFPEYMTASGDYTSPPFEIKENSDVEMFMAIKIDHVGLEMYVTFGYRDVDSLVSLRLIPPPDTTMVCFGRRCCMKSRVVLSARDALYG</sequence>